<organism evidence="2 3">
    <name type="scientific">Pelobates cultripes</name>
    <name type="common">Western spadefoot toad</name>
    <dbReference type="NCBI Taxonomy" id="61616"/>
    <lineage>
        <taxon>Eukaryota</taxon>
        <taxon>Metazoa</taxon>
        <taxon>Chordata</taxon>
        <taxon>Craniata</taxon>
        <taxon>Vertebrata</taxon>
        <taxon>Euteleostomi</taxon>
        <taxon>Amphibia</taxon>
        <taxon>Batrachia</taxon>
        <taxon>Anura</taxon>
        <taxon>Pelobatoidea</taxon>
        <taxon>Pelobatidae</taxon>
        <taxon>Pelobates</taxon>
    </lineage>
</organism>
<keyword evidence="3" id="KW-1185">Reference proteome</keyword>
<gene>
    <name evidence="2" type="ORF">PECUL_23A061704</name>
</gene>
<evidence type="ECO:0000256" key="1">
    <source>
        <dbReference type="SAM" id="MobiDB-lite"/>
    </source>
</evidence>
<evidence type="ECO:0000313" key="3">
    <source>
        <dbReference type="Proteomes" id="UP001295444"/>
    </source>
</evidence>
<sequence>MADRQHRSSVCWEHWIQGEADSRSCSPLEEKLSLQMGPSAAVSGTDGHCPAILFDSARPEAGTGEALSLSPPLDRR</sequence>
<dbReference type="Proteomes" id="UP001295444">
    <property type="component" value="Chromosome 06"/>
</dbReference>
<feature type="region of interest" description="Disordered" evidence="1">
    <location>
        <begin position="56"/>
        <end position="76"/>
    </location>
</feature>
<dbReference type="EMBL" id="OW240917">
    <property type="protein sequence ID" value="CAH2301200.1"/>
    <property type="molecule type" value="Genomic_DNA"/>
</dbReference>
<dbReference type="AlphaFoldDB" id="A0AAD1SLR1"/>
<reference evidence="2" key="1">
    <citation type="submission" date="2022-03" db="EMBL/GenBank/DDBJ databases">
        <authorList>
            <person name="Alioto T."/>
            <person name="Alioto T."/>
            <person name="Gomez Garrido J."/>
        </authorList>
    </citation>
    <scope>NUCLEOTIDE SEQUENCE</scope>
</reference>
<name>A0AAD1SLR1_PELCU</name>
<proteinExistence type="predicted"/>
<protein>
    <submittedName>
        <fullName evidence="2">Uncharacterized protein</fullName>
    </submittedName>
</protein>
<accession>A0AAD1SLR1</accession>
<evidence type="ECO:0000313" key="2">
    <source>
        <dbReference type="EMBL" id="CAH2301200.1"/>
    </source>
</evidence>